<gene>
    <name evidence="3" type="ORF">SAMN04515671_1947</name>
</gene>
<reference evidence="3 4" key="1">
    <citation type="submission" date="2016-10" db="EMBL/GenBank/DDBJ databases">
        <authorList>
            <person name="de Groot N.N."/>
        </authorList>
    </citation>
    <scope>NUCLEOTIDE SEQUENCE [LARGE SCALE GENOMIC DNA]</scope>
    <source>
        <strain evidence="4">P4-7,KCTC 19426,CECT 7604</strain>
    </source>
</reference>
<keyword evidence="2" id="KW-0812">Transmembrane</keyword>
<sequence>MTTPSYPASAANTSYGPGPRPAPPGTVTGAFAIYLLVALLAAVGIVLGLTSNVWDEAVAANAGNSGVDAQALVNTAKTITVVVGAALLALYLLFAFKMRAGRNWARIVLTVLSALSILSAFSASASVTVNGHVYRSSSTQISGWIGVALAVVAIVLMYMSASNAYFTASRASRGR</sequence>
<feature type="compositionally biased region" description="Polar residues" evidence="1">
    <location>
        <begin position="1"/>
        <end position="15"/>
    </location>
</feature>
<feature type="transmembrane region" description="Helical" evidence="2">
    <location>
        <begin position="107"/>
        <end position="129"/>
    </location>
</feature>
<accession>A0A1H0M8X0</accession>
<proteinExistence type="predicted"/>
<dbReference type="STRING" id="1090615.SAMN04515671_1947"/>
<dbReference type="AlphaFoldDB" id="A0A1H0M8X0"/>
<keyword evidence="2" id="KW-1133">Transmembrane helix</keyword>
<dbReference type="EMBL" id="LT629710">
    <property type="protein sequence ID" value="SDO76765.1"/>
    <property type="molecule type" value="Genomic_DNA"/>
</dbReference>
<name>A0A1H0M8X0_9ACTN</name>
<evidence type="ECO:0000256" key="1">
    <source>
        <dbReference type="SAM" id="MobiDB-lite"/>
    </source>
</evidence>
<organism evidence="3 4">
    <name type="scientific">Nakamurella panacisegetis</name>
    <dbReference type="NCBI Taxonomy" id="1090615"/>
    <lineage>
        <taxon>Bacteria</taxon>
        <taxon>Bacillati</taxon>
        <taxon>Actinomycetota</taxon>
        <taxon>Actinomycetes</taxon>
        <taxon>Nakamurellales</taxon>
        <taxon>Nakamurellaceae</taxon>
        <taxon>Nakamurella</taxon>
    </lineage>
</organism>
<feature type="region of interest" description="Disordered" evidence="1">
    <location>
        <begin position="1"/>
        <end position="20"/>
    </location>
</feature>
<dbReference type="RefSeq" id="WP_157695329.1">
    <property type="nucleotide sequence ID" value="NZ_LT629710.1"/>
</dbReference>
<evidence type="ECO:0000313" key="4">
    <source>
        <dbReference type="Proteomes" id="UP000198741"/>
    </source>
</evidence>
<dbReference type="OrthoDB" id="3831145at2"/>
<evidence type="ECO:0000256" key="2">
    <source>
        <dbReference type="SAM" id="Phobius"/>
    </source>
</evidence>
<keyword evidence="4" id="KW-1185">Reference proteome</keyword>
<feature type="transmembrane region" description="Helical" evidence="2">
    <location>
        <begin position="141"/>
        <end position="166"/>
    </location>
</feature>
<protein>
    <submittedName>
        <fullName evidence="3">Uncharacterized protein</fullName>
    </submittedName>
</protein>
<evidence type="ECO:0000313" key="3">
    <source>
        <dbReference type="EMBL" id="SDO76765.1"/>
    </source>
</evidence>
<keyword evidence="2" id="KW-0472">Membrane</keyword>
<dbReference type="Proteomes" id="UP000198741">
    <property type="component" value="Chromosome I"/>
</dbReference>
<feature type="transmembrane region" description="Helical" evidence="2">
    <location>
        <begin position="71"/>
        <end position="95"/>
    </location>
</feature>
<feature type="transmembrane region" description="Helical" evidence="2">
    <location>
        <begin position="30"/>
        <end position="51"/>
    </location>
</feature>